<reference evidence="4" key="1">
    <citation type="journal article" date="2014" name="Front. Microbiol.">
        <title>High frequency of phylogenetically diverse reductive dehalogenase-homologous genes in deep subseafloor sedimentary metagenomes.</title>
        <authorList>
            <person name="Kawai M."/>
            <person name="Futagami T."/>
            <person name="Toyoda A."/>
            <person name="Takaki Y."/>
            <person name="Nishi S."/>
            <person name="Hori S."/>
            <person name="Arai W."/>
            <person name="Tsubouchi T."/>
            <person name="Morono Y."/>
            <person name="Uchiyama I."/>
            <person name="Ito T."/>
            <person name="Fujiyama A."/>
            <person name="Inagaki F."/>
            <person name="Takami H."/>
        </authorList>
    </citation>
    <scope>NUCLEOTIDE SEQUENCE</scope>
    <source>
        <strain evidence="4">Expedition CK06-06</strain>
    </source>
</reference>
<keyword evidence="2" id="KW-0378">Hydrolase</keyword>
<dbReference type="Gene3D" id="3.40.720.10">
    <property type="entry name" value="Alkaline Phosphatase, subunit A"/>
    <property type="match status" value="1"/>
</dbReference>
<evidence type="ECO:0000259" key="3">
    <source>
        <dbReference type="Pfam" id="PF00884"/>
    </source>
</evidence>
<evidence type="ECO:0000256" key="2">
    <source>
        <dbReference type="ARBA" id="ARBA00022801"/>
    </source>
</evidence>
<feature type="domain" description="Sulfatase N-terminal" evidence="3">
    <location>
        <begin position="2"/>
        <end position="309"/>
    </location>
</feature>
<protein>
    <recommendedName>
        <fullName evidence="3">Sulfatase N-terminal domain-containing protein</fullName>
    </recommendedName>
</protein>
<dbReference type="GO" id="GO:0005737">
    <property type="term" value="C:cytoplasm"/>
    <property type="evidence" value="ECO:0007669"/>
    <property type="project" value="TreeGrafter"/>
</dbReference>
<dbReference type="PANTHER" id="PTHR45953">
    <property type="entry name" value="IDURONATE 2-SULFATASE"/>
    <property type="match status" value="1"/>
</dbReference>
<sequence length="321" mass="36118">MPNRSTIYTGQYPSVHGVTTNGRNLPQGTNTFVDILLESGTYYTASFGKIHLNYFGAPSGQFKNAVESQEFAQHRDYPKLTNYSPYFGLEEVKIVSGHGPLCGHPDYINWVKKKIENNPSLGKPLRIKLSNPDNLIQTKLNISFNTSDPLVKLQVLKHKTPEELYSTTFVKENTIKFLERFSNGSCSKENFLVFCSFPDPHHPFAPPGKYFDMYKPEDIILPKTFNDDHKNSSEFNRKHYNTLLSSEGTAKGIFPIPKDLTEEGAKNVIAASYGMEKMVDDAVGEVLDALNKFDLAENTVVIYTTDHGDLGGDHRFFFKGP</sequence>
<dbReference type="InterPro" id="IPR017850">
    <property type="entry name" value="Alkaline_phosphatase_core_sf"/>
</dbReference>
<dbReference type="EMBL" id="BARU01006799">
    <property type="protein sequence ID" value="GAH37040.1"/>
    <property type="molecule type" value="Genomic_DNA"/>
</dbReference>
<dbReference type="GO" id="GO:0008484">
    <property type="term" value="F:sulfuric ester hydrolase activity"/>
    <property type="evidence" value="ECO:0007669"/>
    <property type="project" value="TreeGrafter"/>
</dbReference>
<dbReference type="SUPFAM" id="SSF53649">
    <property type="entry name" value="Alkaline phosphatase-like"/>
    <property type="match status" value="1"/>
</dbReference>
<dbReference type="Pfam" id="PF00884">
    <property type="entry name" value="Sulfatase"/>
    <property type="match status" value="1"/>
</dbReference>
<accession>X1FWW9</accession>
<evidence type="ECO:0000313" key="4">
    <source>
        <dbReference type="EMBL" id="GAH37040.1"/>
    </source>
</evidence>
<comment type="caution">
    <text evidence="4">The sequence shown here is derived from an EMBL/GenBank/DDBJ whole genome shotgun (WGS) entry which is preliminary data.</text>
</comment>
<dbReference type="PANTHER" id="PTHR45953:SF1">
    <property type="entry name" value="IDURONATE 2-SULFATASE"/>
    <property type="match status" value="1"/>
</dbReference>
<dbReference type="InterPro" id="IPR000917">
    <property type="entry name" value="Sulfatase_N"/>
</dbReference>
<gene>
    <name evidence="4" type="ORF">S03H2_13388</name>
</gene>
<keyword evidence="1" id="KW-0479">Metal-binding</keyword>
<dbReference type="GO" id="GO:0046872">
    <property type="term" value="F:metal ion binding"/>
    <property type="evidence" value="ECO:0007669"/>
    <property type="project" value="UniProtKB-KW"/>
</dbReference>
<dbReference type="AlphaFoldDB" id="X1FWW9"/>
<feature type="non-terminal residue" evidence="4">
    <location>
        <position position="321"/>
    </location>
</feature>
<name>X1FWW9_9ZZZZ</name>
<proteinExistence type="predicted"/>
<organism evidence="4">
    <name type="scientific">marine sediment metagenome</name>
    <dbReference type="NCBI Taxonomy" id="412755"/>
    <lineage>
        <taxon>unclassified sequences</taxon>
        <taxon>metagenomes</taxon>
        <taxon>ecological metagenomes</taxon>
    </lineage>
</organism>
<evidence type="ECO:0000256" key="1">
    <source>
        <dbReference type="ARBA" id="ARBA00022723"/>
    </source>
</evidence>